<dbReference type="Proteomes" id="UP000261739">
    <property type="component" value="Unassembled WGS sequence"/>
</dbReference>
<reference evidence="1 2" key="1">
    <citation type="journal article" date="2018" name="Nat. Biotechnol.">
        <title>A standardized bacterial taxonomy based on genome phylogeny substantially revises the tree of life.</title>
        <authorList>
            <person name="Parks D.H."/>
            <person name="Chuvochina M."/>
            <person name="Waite D.W."/>
            <person name="Rinke C."/>
            <person name="Skarshewski A."/>
            <person name="Chaumeil P.A."/>
            <person name="Hugenholtz P."/>
        </authorList>
    </citation>
    <scope>NUCLEOTIDE SEQUENCE [LARGE SCALE GENOMIC DNA]</scope>
    <source>
        <strain evidence="1">UBA11247</strain>
    </source>
</reference>
<sequence>MPQIVFRILATPEQRAGIVSDFDRALAVNPDLLTADLSVTTDIADDPDLEGVWRDYGFVDMIHGTPEPAAVVIDVKEHSGSISGLSMKLAEILTEREKQPAEQLYQEILDDPGKPRVPWHVDVRP</sequence>
<dbReference type="STRING" id="863239.GCA_000213935_00262"/>
<gene>
    <name evidence="1" type="ORF">DIW82_08625</name>
</gene>
<accession>A0A3D4SZX3</accession>
<name>A0A3D4SZX3_9CORY</name>
<comment type="caution">
    <text evidence="1">The sequence shown here is derived from an EMBL/GenBank/DDBJ whole genome shotgun (WGS) entry which is preliminary data.</text>
</comment>
<dbReference type="AlphaFoldDB" id="A0A3D4SZX3"/>
<organism evidence="1 2">
    <name type="scientific">Corynebacterium nuruki</name>
    <dbReference type="NCBI Taxonomy" id="1032851"/>
    <lineage>
        <taxon>Bacteria</taxon>
        <taxon>Bacillati</taxon>
        <taxon>Actinomycetota</taxon>
        <taxon>Actinomycetes</taxon>
        <taxon>Mycobacteriales</taxon>
        <taxon>Corynebacteriaceae</taxon>
        <taxon>Corynebacterium</taxon>
    </lineage>
</organism>
<dbReference type="EMBL" id="DQID01000222">
    <property type="protein sequence ID" value="HCT14832.1"/>
    <property type="molecule type" value="Genomic_DNA"/>
</dbReference>
<evidence type="ECO:0000313" key="2">
    <source>
        <dbReference type="Proteomes" id="UP000261739"/>
    </source>
</evidence>
<evidence type="ECO:0000313" key="1">
    <source>
        <dbReference type="EMBL" id="HCT14832.1"/>
    </source>
</evidence>
<proteinExistence type="predicted"/>
<protein>
    <submittedName>
        <fullName evidence="1">Uncharacterized protein</fullName>
    </submittedName>
</protein>
<dbReference type="RefSeq" id="WP_010122160.1">
    <property type="nucleotide sequence ID" value="NZ_DAITTW010000026.1"/>
</dbReference>